<dbReference type="EMBL" id="CH476635">
    <property type="protein sequence ID" value="EDN94222.1"/>
    <property type="molecule type" value="Genomic_DNA"/>
</dbReference>
<dbReference type="InParanoid" id="A7EXN0"/>
<evidence type="ECO:0000313" key="2">
    <source>
        <dbReference type="Proteomes" id="UP000001312"/>
    </source>
</evidence>
<reference evidence="2" key="1">
    <citation type="journal article" date="2011" name="PLoS Genet.">
        <title>Genomic analysis of the necrotrophic fungal pathogens Sclerotinia sclerotiorum and Botrytis cinerea.</title>
        <authorList>
            <person name="Amselem J."/>
            <person name="Cuomo C.A."/>
            <person name="van Kan J.A."/>
            <person name="Viaud M."/>
            <person name="Benito E.P."/>
            <person name="Couloux A."/>
            <person name="Coutinho P.M."/>
            <person name="de Vries R.P."/>
            <person name="Dyer P.S."/>
            <person name="Fillinger S."/>
            <person name="Fournier E."/>
            <person name="Gout L."/>
            <person name="Hahn M."/>
            <person name="Kohn L."/>
            <person name="Lapalu N."/>
            <person name="Plummer K.M."/>
            <person name="Pradier J.M."/>
            <person name="Quevillon E."/>
            <person name="Sharon A."/>
            <person name="Simon A."/>
            <person name="ten Have A."/>
            <person name="Tudzynski B."/>
            <person name="Tudzynski P."/>
            <person name="Wincker P."/>
            <person name="Andrew M."/>
            <person name="Anthouard V."/>
            <person name="Beever R.E."/>
            <person name="Beffa R."/>
            <person name="Benoit I."/>
            <person name="Bouzid O."/>
            <person name="Brault B."/>
            <person name="Chen Z."/>
            <person name="Choquer M."/>
            <person name="Collemare J."/>
            <person name="Cotton P."/>
            <person name="Danchin E.G."/>
            <person name="Da Silva C."/>
            <person name="Gautier A."/>
            <person name="Giraud C."/>
            <person name="Giraud T."/>
            <person name="Gonzalez C."/>
            <person name="Grossetete S."/>
            <person name="Guldener U."/>
            <person name="Henrissat B."/>
            <person name="Howlett B.J."/>
            <person name="Kodira C."/>
            <person name="Kretschmer M."/>
            <person name="Lappartient A."/>
            <person name="Leroch M."/>
            <person name="Levis C."/>
            <person name="Mauceli E."/>
            <person name="Neuveglise C."/>
            <person name="Oeser B."/>
            <person name="Pearson M."/>
            <person name="Poulain J."/>
            <person name="Poussereau N."/>
            <person name="Quesneville H."/>
            <person name="Rascle C."/>
            <person name="Schumacher J."/>
            <person name="Segurens B."/>
            <person name="Sexton A."/>
            <person name="Silva E."/>
            <person name="Sirven C."/>
            <person name="Soanes D.M."/>
            <person name="Talbot N.J."/>
            <person name="Templeton M."/>
            <person name="Yandava C."/>
            <person name="Yarden O."/>
            <person name="Zeng Q."/>
            <person name="Rollins J.A."/>
            <person name="Lebrun M.H."/>
            <person name="Dickman M."/>
        </authorList>
    </citation>
    <scope>NUCLEOTIDE SEQUENCE [LARGE SCALE GENOMIC DNA]</scope>
    <source>
        <strain evidence="2">ATCC 18683 / 1980 / Ss-1</strain>
    </source>
</reference>
<sequence length="41" mass="4507">MTLRQLALDIVEHSKFCECGLEGGFNRIIEDQSLTAGQVLA</sequence>
<keyword evidence="2" id="KW-1185">Reference proteome</keyword>
<gene>
    <name evidence="1" type="ORF">SS1G_10095</name>
</gene>
<dbReference type="Proteomes" id="UP000001312">
    <property type="component" value="Unassembled WGS sequence"/>
</dbReference>
<dbReference type="KEGG" id="ssl:SS1G_10095"/>
<dbReference type="RefSeq" id="XP_001588548.1">
    <property type="nucleotide sequence ID" value="XM_001588498.1"/>
</dbReference>
<evidence type="ECO:0000313" key="1">
    <source>
        <dbReference type="EMBL" id="EDN94222.1"/>
    </source>
</evidence>
<proteinExistence type="predicted"/>
<organism evidence="1 2">
    <name type="scientific">Sclerotinia sclerotiorum (strain ATCC 18683 / 1980 / Ss-1)</name>
    <name type="common">White mold</name>
    <name type="synonym">Whetzelinia sclerotiorum</name>
    <dbReference type="NCBI Taxonomy" id="665079"/>
    <lineage>
        <taxon>Eukaryota</taxon>
        <taxon>Fungi</taxon>
        <taxon>Dikarya</taxon>
        <taxon>Ascomycota</taxon>
        <taxon>Pezizomycotina</taxon>
        <taxon>Leotiomycetes</taxon>
        <taxon>Helotiales</taxon>
        <taxon>Sclerotiniaceae</taxon>
        <taxon>Sclerotinia</taxon>
    </lineage>
</organism>
<dbReference type="AlphaFoldDB" id="A7EXN0"/>
<name>A7EXN0_SCLS1</name>
<dbReference type="HOGENOM" id="CLU_3279775_0_0_1"/>
<accession>A7EXN0</accession>
<dbReference type="GeneID" id="5484790"/>
<protein>
    <submittedName>
        <fullName evidence="1">Uncharacterized protein</fullName>
    </submittedName>
</protein>